<comment type="caution">
    <text evidence="1">The sequence shown here is derived from an EMBL/GenBank/DDBJ whole genome shotgun (WGS) entry which is preliminary data.</text>
</comment>
<evidence type="ECO:0000313" key="2">
    <source>
        <dbReference type="Proteomes" id="UP001630127"/>
    </source>
</evidence>
<evidence type="ECO:0000313" key="1">
    <source>
        <dbReference type="EMBL" id="KAL3502630.1"/>
    </source>
</evidence>
<dbReference type="EMBL" id="JBJUIK010000015">
    <property type="protein sequence ID" value="KAL3502630.1"/>
    <property type="molecule type" value="Genomic_DNA"/>
</dbReference>
<organism evidence="1 2">
    <name type="scientific">Cinchona calisaya</name>
    <dbReference type="NCBI Taxonomy" id="153742"/>
    <lineage>
        <taxon>Eukaryota</taxon>
        <taxon>Viridiplantae</taxon>
        <taxon>Streptophyta</taxon>
        <taxon>Embryophyta</taxon>
        <taxon>Tracheophyta</taxon>
        <taxon>Spermatophyta</taxon>
        <taxon>Magnoliopsida</taxon>
        <taxon>eudicotyledons</taxon>
        <taxon>Gunneridae</taxon>
        <taxon>Pentapetalae</taxon>
        <taxon>asterids</taxon>
        <taxon>lamiids</taxon>
        <taxon>Gentianales</taxon>
        <taxon>Rubiaceae</taxon>
        <taxon>Cinchonoideae</taxon>
        <taxon>Cinchoneae</taxon>
        <taxon>Cinchona</taxon>
    </lineage>
</organism>
<dbReference type="Proteomes" id="UP001630127">
    <property type="component" value="Unassembled WGS sequence"/>
</dbReference>
<sequence>MQEWIEFNLANFERGKTRGAIETGTLELTNHLSTHLDTTTIQISFALASSKDRTRSCVVATNHQGNFLATWASRFNIKRKSWVLDAEGIRTSLIKATVEGWDRLMILLKL</sequence>
<accession>A0ABD2Y9Y1</accession>
<protein>
    <submittedName>
        <fullName evidence="1">Uncharacterized protein</fullName>
    </submittedName>
</protein>
<gene>
    <name evidence="1" type="ORF">ACH5RR_037079</name>
</gene>
<reference evidence="1 2" key="1">
    <citation type="submission" date="2024-11" db="EMBL/GenBank/DDBJ databases">
        <title>A near-complete genome assembly of Cinchona calisaya.</title>
        <authorList>
            <person name="Lian D.C."/>
            <person name="Zhao X.W."/>
            <person name="Wei L."/>
        </authorList>
    </citation>
    <scope>NUCLEOTIDE SEQUENCE [LARGE SCALE GENOMIC DNA]</scope>
    <source>
        <tissue evidence="1">Nenye</tissue>
    </source>
</reference>
<keyword evidence="2" id="KW-1185">Reference proteome</keyword>
<name>A0ABD2Y9Y1_9GENT</name>
<dbReference type="AlphaFoldDB" id="A0ABD2Y9Y1"/>
<proteinExistence type="predicted"/>